<keyword evidence="3" id="KW-0597">Phosphoprotein</keyword>
<dbReference type="GO" id="GO:0016020">
    <property type="term" value="C:membrane"/>
    <property type="evidence" value="ECO:0007669"/>
    <property type="project" value="InterPro"/>
</dbReference>
<evidence type="ECO:0000256" key="7">
    <source>
        <dbReference type="ARBA" id="ARBA00022840"/>
    </source>
</evidence>
<feature type="domain" description="Signal transduction histidine kinase subgroup 3 dimerisation and phosphoacceptor" evidence="10">
    <location>
        <begin position="190"/>
        <end position="257"/>
    </location>
</feature>
<dbReference type="EC" id="2.7.13.3" evidence="2"/>
<evidence type="ECO:0000256" key="9">
    <source>
        <dbReference type="SAM" id="Phobius"/>
    </source>
</evidence>
<feature type="transmembrane region" description="Helical" evidence="9">
    <location>
        <begin position="20"/>
        <end position="38"/>
    </location>
</feature>
<dbReference type="STRING" id="288705.RSal33209_3469"/>
<keyword evidence="6 11" id="KW-0418">Kinase</keyword>
<dbReference type="PANTHER" id="PTHR24421:SF10">
    <property type="entry name" value="NITRATE_NITRITE SENSOR PROTEIN NARQ"/>
    <property type="match status" value="1"/>
</dbReference>
<dbReference type="AlphaFoldDB" id="A9WVF7"/>
<comment type="catalytic activity">
    <reaction evidence="1">
        <text>ATP + protein L-histidine = ADP + protein N-phospho-L-histidine.</text>
        <dbReference type="EC" id="2.7.13.3"/>
    </reaction>
</comment>
<organism evidence="11 12">
    <name type="scientific">Renibacterium salmoninarum (strain ATCC 33209 / DSM 20767 / JCM 11484 / NBRC 15589 / NCIMB 2235)</name>
    <dbReference type="NCBI Taxonomy" id="288705"/>
    <lineage>
        <taxon>Bacteria</taxon>
        <taxon>Bacillati</taxon>
        <taxon>Actinomycetota</taxon>
        <taxon>Actinomycetes</taxon>
        <taxon>Micrococcales</taxon>
        <taxon>Micrococcaceae</taxon>
        <taxon>Renibacterium</taxon>
    </lineage>
</organism>
<evidence type="ECO:0000256" key="6">
    <source>
        <dbReference type="ARBA" id="ARBA00022777"/>
    </source>
</evidence>
<keyword evidence="9" id="KW-0812">Transmembrane</keyword>
<evidence type="ECO:0000256" key="2">
    <source>
        <dbReference type="ARBA" id="ARBA00012438"/>
    </source>
</evidence>
<reference evidence="12" key="1">
    <citation type="journal article" date="2008" name="J. Bacteriol.">
        <title>Genome sequence of the fish pathogen Renibacterium salmoninarum suggests reductive evolution away from an environmental Arthrobacter ancestor.</title>
        <authorList>
            <person name="Wiens G.D."/>
            <person name="Rockey D.D."/>
            <person name="Wu Z."/>
            <person name="Chang J."/>
            <person name="Levy R."/>
            <person name="Crane S."/>
            <person name="Chen D.S."/>
            <person name="Capri G.R."/>
            <person name="Burnett J.R."/>
            <person name="Sudheesh P.S."/>
            <person name="Schipma M.J."/>
            <person name="Burd H."/>
            <person name="Bhattacharyya A."/>
            <person name="Rhodes L.D."/>
            <person name="Kaul R."/>
            <person name="Strom M.S."/>
        </authorList>
    </citation>
    <scope>NUCLEOTIDE SEQUENCE [LARGE SCALE GENOMIC DNA]</scope>
    <source>
        <strain evidence="12">ATCC 33209 / DSM 20767 / JCM 11484 / NBRC 15589 / NCIMB 2235</strain>
    </source>
</reference>
<keyword evidence="9" id="KW-1133">Transmembrane helix</keyword>
<evidence type="ECO:0000313" key="12">
    <source>
        <dbReference type="Proteomes" id="UP000002007"/>
    </source>
</evidence>
<dbReference type="Pfam" id="PF07730">
    <property type="entry name" value="HisKA_3"/>
    <property type="match status" value="1"/>
</dbReference>
<dbReference type="Gene3D" id="1.20.5.1930">
    <property type="match status" value="1"/>
</dbReference>
<gene>
    <name evidence="11" type="ordered locus">RSal33209_3469</name>
</gene>
<evidence type="ECO:0000259" key="10">
    <source>
        <dbReference type="Pfam" id="PF07730"/>
    </source>
</evidence>
<evidence type="ECO:0000256" key="1">
    <source>
        <dbReference type="ARBA" id="ARBA00000085"/>
    </source>
</evidence>
<evidence type="ECO:0000256" key="3">
    <source>
        <dbReference type="ARBA" id="ARBA00022553"/>
    </source>
</evidence>
<proteinExistence type="predicted"/>
<dbReference type="EMBL" id="CP000910">
    <property type="protein sequence ID" value="ABY25178.1"/>
    <property type="molecule type" value="Genomic_DNA"/>
</dbReference>
<dbReference type="HOGENOM" id="CLU_000445_20_7_11"/>
<keyword evidence="4 11" id="KW-0808">Transferase</keyword>
<keyword evidence="5" id="KW-0547">Nucleotide-binding</keyword>
<dbReference type="CDD" id="cd16917">
    <property type="entry name" value="HATPase_UhpB-NarQ-NarX-like"/>
    <property type="match status" value="1"/>
</dbReference>
<accession>A9WVF7</accession>
<dbReference type="eggNOG" id="COG4585">
    <property type="taxonomic scope" value="Bacteria"/>
</dbReference>
<dbReference type="InterPro" id="IPR050482">
    <property type="entry name" value="Sensor_HK_TwoCompSys"/>
</dbReference>
<dbReference type="GO" id="GO:0046983">
    <property type="term" value="F:protein dimerization activity"/>
    <property type="evidence" value="ECO:0007669"/>
    <property type="project" value="InterPro"/>
</dbReference>
<dbReference type="Gene3D" id="3.30.565.10">
    <property type="entry name" value="Histidine kinase-like ATPase, C-terminal domain"/>
    <property type="match status" value="1"/>
</dbReference>
<keyword evidence="9" id="KW-0472">Membrane</keyword>
<dbReference type="Proteomes" id="UP000002007">
    <property type="component" value="Chromosome"/>
</dbReference>
<evidence type="ECO:0000256" key="5">
    <source>
        <dbReference type="ARBA" id="ARBA00022741"/>
    </source>
</evidence>
<keyword evidence="8" id="KW-0902">Two-component regulatory system</keyword>
<feature type="transmembrane region" description="Helical" evidence="9">
    <location>
        <begin position="45"/>
        <end position="64"/>
    </location>
</feature>
<dbReference type="GO" id="GO:0005524">
    <property type="term" value="F:ATP binding"/>
    <property type="evidence" value="ECO:0007669"/>
    <property type="project" value="UniProtKB-KW"/>
</dbReference>
<dbReference type="GO" id="GO:0000155">
    <property type="term" value="F:phosphorelay sensor kinase activity"/>
    <property type="evidence" value="ECO:0007669"/>
    <property type="project" value="InterPro"/>
</dbReference>
<dbReference type="PANTHER" id="PTHR24421">
    <property type="entry name" value="NITRATE/NITRITE SENSOR PROTEIN NARX-RELATED"/>
    <property type="match status" value="1"/>
</dbReference>
<dbReference type="KEGG" id="rsa:RSal33209_3469"/>
<evidence type="ECO:0000313" key="11">
    <source>
        <dbReference type="EMBL" id="ABY25178.1"/>
    </source>
</evidence>
<dbReference type="InterPro" id="IPR011712">
    <property type="entry name" value="Sig_transdc_His_kin_sub3_dim/P"/>
</dbReference>
<evidence type="ECO:0000256" key="4">
    <source>
        <dbReference type="ARBA" id="ARBA00022679"/>
    </source>
</evidence>
<feature type="transmembrane region" description="Helical" evidence="9">
    <location>
        <begin position="145"/>
        <end position="164"/>
    </location>
</feature>
<dbReference type="InterPro" id="IPR036890">
    <property type="entry name" value="HATPase_C_sf"/>
</dbReference>
<feature type="transmembrane region" description="Helical" evidence="9">
    <location>
        <begin position="119"/>
        <end position="139"/>
    </location>
</feature>
<sequence length="390" mass="41884">MTFWPRLTAIHVVNSKIGVTVRVLLSALVLAGLATSILHDRPERYPLCSIALLLLAVICWLGAISLGNTLVPRLRFVAWCTVGLLASLALTQVYSAGLVMTLVAVFASPAISEIRIGYSISYVAVIGVIFAFSGISGTTGSGIELLNLPGGMIALVAAWALGYIRRQGRLRIVEQQHMAQREAQMAVLAERARIAREIHDVLAQSLGGLAIQLEAAEALQESGYRGPELAGRISRARRLAIEGLDDTRRAVQALRADVTDLPQSCAKLIESFRQNGVSLILWQLQGAPRALDNVVAGTLAAVLTEALNNARKHASGEEVEAILSYQPESISLLVSNSVSRAEPTKNSAELANSGAGNGLLGIRERLEELRGTLSIDSSRNRFMLRAWLQA</sequence>
<feature type="transmembrane region" description="Helical" evidence="9">
    <location>
        <begin position="76"/>
        <end position="107"/>
    </location>
</feature>
<evidence type="ECO:0000256" key="8">
    <source>
        <dbReference type="ARBA" id="ARBA00023012"/>
    </source>
</evidence>
<dbReference type="SUPFAM" id="SSF55874">
    <property type="entry name" value="ATPase domain of HSP90 chaperone/DNA topoisomerase II/histidine kinase"/>
    <property type="match status" value="1"/>
</dbReference>
<name>A9WVF7_RENSM</name>
<keyword evidence="7" id="KW-0067">ATP-binding</keyword>
<protein>
    <recommendedName>
        <fullName evidence="2">histidine kinase</fullName>
        <ecNumber evidence="2">2.7.13.3</ecNumber>
    </recommendedName>
</protein>
<keyword evidence="12" id="KW-1185">Reference proteome</keyword>